<gene>
    <name evidence="9" type="ORF">C7383_101679</name>
</gene>
<dbReference type="RefSeq" id="WP_109624692.1">
    <property type="nucleotide sequence ID" value="NZ_CABJAT010000001.1"/>
</dbReference>
<dbReference type="GO" id="GO:0055085">
    <property type="term" value="P:transmembrane transport"/>
    <property type="evidence" value="ECO:0007669"/>
    <property type="project" value="InterPro"/>
</dbReference>
<evidence type="ECO:0000256" key="4">
    <source>
        <dbReference type="ARBA" id="ARBA00022692"/>
    </source>
</evidence>
<evidence type="ECO:0000256" key="5">
    <source>
        <dbReference type="ARBA" id="ARBA00022989"/>
    </source>
</evidence>
<dbReference type="InterPro" id="IPR000515">
    <property type="entry name" value="MetI-like"/>
</dbReference>
<dbReference type="PANTHER" id="PTHR32243">
    <property type="entry name" value="MALTOSE TRANSPORT SYSTEM PERMEASE-RELATED"/>
    <property type="match status" value="1"/>
</dbReference>
<protein>
    <submittedName>
        <fullName evidence="9">Carbohydrate ABC transporter membrane protein 2 (CUT1 family)</fullName>
    </submittedName>
</protein>
<dbReference type="PROSITE" id="PS50928">
    <property type="entry name" value="ABC_TM1"/>
    <property type="match status" value="1"/>
</dbReference>
<feature type="transmembrane region" description="Helical" evidence="7">
    <location>
        <begin position="116"/>
        <end position="137"/>
    </location>
</feature>
<dbReference type="Gene3D" id="1.10.3720.10">
    <property type="entry name" value="MetI-like"/>
    <property type="match status" value="1"/>
</dbReference>
<name>A0AB73TAM4_9FIRM</name>
<proteinExistence type="inferred from homology"/>
<evidence type="ECO:0000313" key="10">
    <source>
        <dbReference type="Proteomes" id="UP000245412"/>
    </source>
</evidence>
<organism evidence="9 10">
    <name type="scientific">Murimonas intestini</name>
    <dbReference type="NCBI Taxonomy" id="1337051"/>
    <lineage>
        <taxon>Bacteria</taxon>
        <taxon>Bacillati</taxon>
        <taxon>Bacillota</taxon>
        <taxon>Clostridia</taxon>
        <taxon>Lachnospirales</taxon>
        <taxon>Lachnospiraceae</taxon>
        <taxon>Murimonas</taxon>
    </lineage>
</organism>
<dbReference type="SUPFAM" id="SSF161098">
    <property type="entry name" value="MetI-like"/>
    <property type="match status" value="1"/>
</dbReference>
<evidence type="ECO:0000259" key="8">
    <source>
        <dbReference type="PROSITE" id="PS50928"/>
    </source>
</evidence>
<reference evidence="9 10" key="1">
    <citation type="submission" date="2018-05" db="EMBL/GenBank/DDBJ databases">
        <authorList>
            <person name="Goeker M."/>
            <person name="Huntemann M."/>
            <person name="Clum A."/>
            <person name="Pillay M."/>
            <person name="Palaniappan K."/>
            <person name="Varghese N."/>
            <person name="Mikhailova N."/>
            <person name="Stamatis D."/>
            <person name="Reddy T."/>
            <person name="Daum C."/>
            <person name="Shapiro N."/>
            <person name="Ivanova N."/>
            <person name="Kyrpides N."/>
            <person name="Woyke T."/>
        </authorList>
    </citation>
    <scope>NUCLEOTIDE SEQUENCE [LARGE SCALE GENOMIC DNA]</scope>
    <source>
        <strain evidence="9 10">DSM 26524</strain>
    </source>
</reference>
<feature type="transmembrane region" description="Helical" evidence="7">
    <location>
        <begin position="77"/>
        <end position="104"/>
    </location>
</feature>
<feature type="transmembrane region" description="Helical" evidence="7">
    <location>
        <begin position="157"/>
        <end position="176"/>
    </location>
</feature>
<comment type="similarity">
    <text evidence="7">Belongs to the binding-protein-dependent transport system permease family.</text>
</comment>
<dbReference type="PANTHER" id="PTHR32243:SF24">
    <property type="entry name" value="DIACETYLCHITOBIOSE UPTAKE SYSTEM PERMEASE PROTEIN NGCG"/>
    <property type="match status" value="1"/>
</dbReference>
<evidence type="ECO:0000256" key="1">
    <source>
        <dbReference type="ARBA" id="ARBA00004651"/>
    </source>
</evidence>
<comment type="caution">
    <text evidence="9">The sequence shown here is derived from an EMBL/GenBank/DDBJ whole genome shotgun (WGS) entry which is preliminary data.</text>
</comment>
<feature type="domain" description="ABC transmembrane type-1" evidence="8">
    <location>
        <begin position="78"/>
        <end position="282"/>
    </location>
</feature>
<keyword evidence="10" id="KW-1185">Reference proteome</keyword>
<evidence type="ECO:0000313" key="9">
    <source>
        <dbReference type="EMBL" id="PWJ79298.1"/>
    </source>
</evidence>
<sequence>MKNSNKGQIKESSKVAKVVIYVILIFLAITIIVPVFWVFMASIKENQEFYRSPWALPAGVHLQNFADAWEKASMGSYMLNSVIVTVIAIALLIVIALPAAYVLARFKFKSSKFWNVLFMAGLFINVNYIVVPIFLMLNNADIFMRKVFGGPFFLNNLFILAVVYASTALPFTIYLLSGYFKSLAKDYEEAAYVDGAGYFRTMVQVIMPMAKPSIVTIILFNFLSFWNEYIISMTLLVKPELKTLPVGLMNLMAAQRAAVQYGQMYAGLVIVMLPTLLLYICVQKKLTQGMTLGGLKG</sequence>
<dbReference type="GO" id="GO:0005886">
    <property type="term" value="C:plasma membrane"/>
    <property type="evidence" value="ECO:0007669"/>
    <property type="project" value="UniProtKB-SubCell"/>
</dbReference>
<evidence type="ECO:0000256" key="3">
    <source>
        <dbReference type="ARBA" id="ARBA00022475"/>
    </source>
</evidence>
<feature type="transmembrane region" description="Helical" evidence="7">
    <location>
        <begin position="257"/>
        <end position="282"/>
    </location>
</feature>
<dbReference type="CDD" id="cd06261">
    <property type="entry name" value="TM_PBP2"/>
    <property type="match status" value="1"/>
</dbReference>
<keyword evidence="3" id="KW-1003">Cell membrane</keyword>
<dbReference type="InterPro" id="IPR035906">
    <property type="entry name" value="MetI-like_sf"/>
</dbReference>
<comment type="subcellular location">
    <subcellularLocation>
        <location evidence="1 7">Cell membrane</location>
        <topology evidence="1 7">Multi-pass membrane protein</topology>
    </subcellularLocation>
</comment>
<feature type="transmembrane region" description="Helical" evidence="7">
    <location>
        <begin position="20"/>
        <end position="43"/>
    </location>
</feature>
<evidence type="ECO:0000256" key="2">
    <source>
        <dbReference type="ARBA" id="ARBA00022448"/>
    </source>
</evidence>
<evidence type="ECO:0000256" key="7">
    <source>
        <dbReference type="RuleBase" id="RU363032"/>
    </source>
</evidence>
<keyword evidence="4 7" id="KW-0812">Transmembrane</keyword>
<dbReference type="Pfam" id="PF00528">
    <property type="entry name" value="BPD_transp_1"/>
    <property type="match status" value="1"/>
</dbReference>
<feature type="transmembrane region" description="Helical" evidence="7">
    <location>
        <begin position="214"/>
        <end position="237"/>
    </location>
</feature>
<dbReference type="AlphaFoldDB" id="A0AB73TAM4"/>
<keyword evidence="5 7" id="KW-1133">Transmembrane helix</keyword>
<dbReference type="EMBL" id="QGGY01000001">
    <property type="protein sequence ID" value="PWJ79298.1"/>
    <property type="molecule type" value="Genomic_DNA"/>
</dbReference>
<dbReference type="Proteomes" id="UP000245412">
    <property type="component" value="Unassembled WGS sequence"/>
</dbReference>
<keyword evidence="2 7" id="KW-0813">Transport</keyword>
<keyword evidence="6 7" id="KW-0472">Membrane</keyword>
<evidence type="ECO:0000256" key="6">
    <source>
        <dbReference type="ARBA" id="ARBA00023136"/>
    </source>
</evidence>
<accession>A0AB73TAM4</accession>
<dbReference type="InterPro" id="IPR050901">
    <property type="entry name" value="BP-dep_ABC_trans_perm"/>
</dbReference>